<feature type="domain" description="HIT" evidence="4">
    <location>
        <begin position="4"/>
        <end position="112"/>
    </location>
</feature>
<dbReference type="InterPro" id="IPR001310">
    <property type="entry name" value="Histidine_triad_HIT"/>
</dbReference>
<evidence type="ECO:0000256" key="1">
    <source>
        <dbReference type="PIRSR" id="PIRSR601310-1"/>
    </source>
</evidence>
<organism evidence="5 6">
    <name type="scientific">Candidatus Azambacteria bacterium RIFCSPLOWO2_02_FULL_44_14</name>
    <dbReference type="NCBI Taxonomy" id="1797306"/>
    <lineage>
        <taxon>Bacteria</taxon>
        <taxon>Candidatus Azamiibacteriota</taxon>
    </lineage>
</organism>
<dbReference type="Gene3D" id="3.30.428.10">
    <property type="entry name" value="HIT-like"/>
    <property type="match status" value="1"/>
</dbReference>
<proteinExistence type="predicted"/>
<dbReference type="PROSITE" id="PS51084">
    <property type="entry name" value="HIT_2"/>
    <property type="match status" value="1"/>
</dbReference>
<dbReference type="GO" id="GO:0003824">
    <property type="term" value="F:catalytic activity"/>
    <property type="evidence" value="ECO:0007669"/>
    <property type="project" value="InterPro"/>
</dbReference>
<dbReference type="PRINTS" id="PR00332">
    <property type="entry name" value="HISTRIAD"/>
</dbReference>
<dbReference type="InterPro" id="IPR036265">
    <property type="entry name" value="HIT-like_sf"/>
</dbReference>
<comment type="caution">
    <text evidence="5">The sequence shown here is derived from an EMBL/GenBank/DDBJ whole genome shotgun (WGS) entry which is preliminary data.</text>
</comment>
<evidence type="ECO:0000259" key="4">
    <source>
        <dbReference type="PROSITE" id="PS51084"/>
    </source>
</evidence>
<name>A0A1F5CBD7_9BACT</name>
<evidence type="ECO:0000313" key="5">
    <source>
        <dbReference type="EMBL" id="OGD40167.1"/>
    </source>
</evidence>
<gene>
    <name evidence="5" type="ORF">A3I30_02775</name>
</gene>
<dbReference type="CDD" id="cd01276">
    <property type="entry name" value="PKCI_related"/>
    <property type="match status" value="1"/>
</dbReference>
<dbReference type="SUPFAM" id="SSF54197">
    <property type="entry name" value="HIT-like"/>
    <property type="match status" value="1"/>
</dbReference>
<feature type="active site" description="Tele-AMP-histidine intermediate" evidence="1">
    <location>
        <position position="99"/>
    </location>
</feature>
<dbReference type="Pfam" id="PF11969">
    <property type="entry name" value="DcpS_C"/>
    <property type="match status" value="1"/>
</dbReference>
<dbReference type="InterPro" id="IPR011146">
    <property type="entry name" value="HIT-like"/>
</dbReference>
<sequence length="112" mass="12545">MECIFCKIANKEIFSEIIAEDEAFVVFKDIKPKAPVHLLFIPKTHLGPVNTLRLKDTELVGRLILKAKEVAQSSGISEDGYRLIFNIGRDAGMEVEHLHLHLLAGKPLKLVN</sequence>
<dbReference type="Proteomes" id="UP000177197">
    <property type="component" value="Unassembled WGS sequence"/>
</dbReference>
<protein>
    <submittedName>
        <fullName evidence="5">Histidine triad nucleotide-binding protein</fullName>
    </submittedName>
</protein>
<feature type="short sequence motif" description="Histidine triad motif" evidence="2 3">
    <location>
        <begin position="97"/>
        <end position="101"/>
    </location>
</feature>
<accession>A0A1F5CBD7</accession>
<dbReference type="PANTHER" id="PTHR23089">
    <property type="entry name" value="HISTIDINE TRIAD HIT PROTEIN"/>
    <property type="match status" value="1"/>
</dbReference>
<dbReference type="EMBL" id="MEYV01000011">
    <property type="protein sequence ID" value="OGD40167.1"/>
    <property type="molecule type" value="Genomic_DNA"/>
</dbReference>
<evidence type="ECO:0000313" key="6">
    <source>
        <dbReference type="Proteomes" id="UP000177197"/>
    </source>
</evidence>
<reference evidence="5 6" key="1">
    <citation type="journal article" date="2016" name="Nat. Commun.">
        <title>Thousands of microbial genomes shed light on interconnected biogeochemical processes in an aquifer system.</title>
        <authorList>
            <person name="Anantharaman K."/>
            <person name="Brown C.T."/>
            <person name="Hug L.A."/>
            <person name="Sharon I."/>
            <person name="Castelle C.J."/>
            <person name="Probst A.J."/>
            <person name="Thomas B.C."/>
            <person name="Singh A."/>
            <person name="Wilkins M.J."/>
            <person name="Karaoz U."/>
            <person name="Brodie E.L."/>
            <person name="Williams K.H."/>
            <person name="Hubbard S.S."/>
            <person name="Banfield J.F."/>
        </authorList>
    </citation>
    <scope>NUCLEOTIDE SEQUENCE [LARGE SCALE GENOMIC DNA]</scope>
</reference>
<evidence type="ECO:0000256" key="3">
    <source>
        <dbReference type="PROSITE-ProRule" id="PRU00464"/>
    </source>
</evidence>
<evidence type="ECO:0000256" key="2">
    <source>
        <dbReference type="PIRSR" id="PIRSR601310-3"/>
    </source>
</evidence>
<dbReference type="AlphaFoldDB" id="A0A1F5CBD7"/>